<dbReference type="RefSeq" id="WP_188573057.1">
    <property type="nucleotide sequence ID" value="NZ_BMFW01000026.1"/>
</dbReference>
<dbReference type="Gene3D" id="3.40.50.300">
    <property type="entry name" value="P-loop containing nucleotide triphosphate hydrolases"/>
    <property type="match status" value="1"/>
</dbReference>
<evidence type="ECO:0000313" key="1">
    <source>
        <dbReference type="EMBL" id="GGI00429.1"/>
    </source>
</evidence>
<dbReference type="Proteomes" id="UP000643279">
    <property type="component" value="Unassembled WGS sequence"/>
</dbReference>
<reference evidence="2" key="1">
    <citation type="journal article" date="2019" name="Int. J. Syst. Evol. Microbiol.">
        <title>The Global Catalogue of Microorganisms (GCM) 10K type strain sequencing project: providing services to taxonomists for standard genome sequencing and annotation.</title>
        <authorList>
            <consortium name="The Broad Institute Genomics Platform"/>
            <consortium name="The Broad Institute Genome Sequencing Center for Infectious Disease"/>
            <person name="Wu L."/>
            <person name="Ma J."/>
        </authorList>
    </citation>
    <scope>NUCLEOTIDE SEQUENCE [LARGE SCALE GENOMIC DNA]</scope>
    <source>
        <strain evidence="2">CGMCC 1.12778</strain>
    </source>
</reference>
<dbReference type="SUPFAM" id="SSF52540">
    <property type="entry name" value="P-loop containing nucleoside triphosphate hydrolases"/>
    <property type="match status" value="1"/>
</dbReference>
<dbReference type="InterPro" id="IPR027417">
    <property type="entry name" value="P-loop_NTPase"/>
</dbReference>
<keyword evidence="2" id="KW-1185">Reference proteome</keyword>
<protein>
    <recommendedName>
        <fullName evidence="3">Adenylyl-sulfate kinase</fullName>
    </recommendedName>
</protein>
<gene>
    <name evidence="1" type="ORF">GCM10007170_37550</name>
</gene>
<proteinExistence type="predicted"/>
<name>A0ABQ2AWU3_9MICC</name>
<evidence type="ECO:0000313" key="2">
    <source>
        <dbReference type="Proteomes" id="UP000643279"/>
    </source>
</evidence>
<evidence type="ECO:0008006" key="3">
    <source>
        <dbReference type="Google" id="ProtNLM"/>
    </source>
</evidence>
<comment type="caution">
    <text evidence="1">The sequence shown here is derived from an EMBL/GenBank/DDBJ whole genome shotgun (WGS) entry which is preliminary data.</text>
</comment>
<organism evidence="1 2">
    <name type="scientific">Arthrobacter liuii</name>
    <dbReference type="NCBI Taxonomy" id="1476996"/>
    <lineage>
        <taxon>Bacteria</taxon>
        <taxon>Bacillati</taxon>
        <taxon>Actinomycetota</taxon>
        <taxon>Actinomycetes</taxon>
        <taxon>Micrococcales</taxon>
        <taxon>Micrococcaceae</taxon>
        <taxon>Arthrobacter</taxon>
    </lineage>
</organism>
<dbReference type="EMBL" id="BMFW01000026">
    <property type="protein sequence ID" value="GGI00429.1"/>
    <property type="molecule type" value="Genomic_DNA"/>
</dbReference>
<dbReference type="Pfam" id="PF13238">
    <property type="entry name" value="AAA_18"/>
    <property type="match status" value="1"/>
</dbReference>
<sequence>MDSIFVNGTVGVGKSTLADALSAAERGSHAVIDLDAIRKLRPAPSADRFNHELELLNLKSLAENYRAAGAKRFIVAGVIEEKAELPRYIDALGSEGLFVCRLVARSDVLKARLRSRHREDPEGLIWHLNRVGTLTDILEAAGIDDLVIDSSDIPPAELAAAVRRAAGWD</sequence>
<accession>A0ABQ2AWU3</accession>